<dbReference type="EMBL" id="BPLR01011483">
    <property type="protein sequence ID" value="GIY46806.1"/>
    <property type="molecule type" value="Genomic_DNA"/>
</dbReference>
<dbReference type="Proteomes" id="UP001054945">
    <property type="component" value="Unassembled WGS sequence"/>
</dbReference>
<name>A0AAV4TMT4_CAEEX</name>
<evidence type="ECO:0000313" key="1">
    <source>
        <dbReference type="EMBL" id="GIY46806.1"/>
    </source>
</evidence>
<organism evidence="1 2">
    <name type="scientific">Caerostris extrusa</name>
    <name type="common">Bark spider</name>
    <name type="synonym">Caerostris bankana</name>
    <dbReference type="NCBI Taxonomy" id="172846"/>
    <lineage>
        <taxon>Eukaryota</taxon>
        <taxon>Metazoa</taxon>
        <taxon>Ecdysozoa</taxon>
        <taxon>Arthropoda</taxon>
        <taxon>Chelicerata</taxon>
        <taxon>Arachnida</taxon>
        <taxon>Araneae</taxon>
        <taxon>Araneomorphae</taxon>
        <taxon>Entelegynae</taxon>
        <taxon>Araneoidea</taxon>
        <taxon>Araneidae</taxon>
        <taxon>Caerostris</taxon>
    </lineage>
</organism>
<comment type="caution">
    <text evidence="1">The sequence shown here is derived from an EMBL/GenBank/DDBJ whole genome shotgun (WGS) entry which is preliminary data.</text>
</comment>
<reference evidence="1 2" key="1">
    <citation type="submission" date="2021-06" db="EMBL/GenBank/DDBJ databases">
        <title>Caerostris extrusa draft genome.</title>
        <authorList>
            <person name="Kono N."/>
            <person name="Arakawa K."/>
        </authorList>
    </citation>
    <scope>NUCLEOTIDE SEQUENCE [LARGE SCALE GENOMIC DNA]</scope>
</reference>
<protein>
    <submittedName>
        <fullName evidence="1">Uncharacterized protein</fullName>
    </submittedName>
</protein>
<sequence>MVEEKYCMYHQAINAPIRCLEKVGGWFLTCCPSSFPVLSHVIALMDIKNRKRVFDRRALGAFTAVLIRKRWKAFAEKIKLPEEFYNAMKSTEQLQDKAFPKILQNYKSHTWLPQRDIRDTNCQSNKVCLPKIDTKTTNNVQTDRYYPSMMRMKQFIIQQNS</sequence>
<accession>A0AAV4TMT4</accession>
<proteinExistence type="predicted"/>
<evidence type="ECO:0000313" key="2">
    <source>
        <dbReference type="Proteomes" id="UP001054945"/>
    </source>
</evidence>
<gene>
    <name evidence="1" type="ORF">CEXT_737511</name>
</gene>
<keyword evidence="2" id="KW-1185">Reference proteome</keyword>
<dbReference type="AlphaFoldDB" id="A0AAV4TMT4"/>